<proteinExistence type="predicted"/>
<evidence type="ECO:0000313" key="2">
    <source>
        <dbReference type="EMBL" id="GAQ89979.1"/>
    </source>
</evidence>
<organism evidence="2 3">
    <name type="scientific">Klebsormidium nitens</name>
    <name type="common">Green alga</name>
    <name type="synonym">Ulothrix nitens</name>
    <dbReference type="NCBI Taxonomy" id="105231"/>
    <lineage>
        <taxon>Eukaryota</taxon>
        <taxon>Viridiplantae</taxon>
        <taxon>Streptophyta</taxon>
        <taxon>Klebsormidiophyceae</taxon>
        <taxon>Klebsormidiales</taxon>
        <taxon>Klebsormidiaceae</taxon>
        <taxon>Klebsormidium</taxon>
    </lineage>
</organism>
<dbReference type="Proteomes" id="UP000054558">
    <property type="component" value="Unassembled WGS sequence"/>
</dbReference>
<keyword evidence="3" id="KW-1185">Reference proteome</keyword>
<evidence type="ECO:0000259" key="1">
    <source>
        <dbReference type="Pfam" id="PF12680"/>
    </source>
</evidence>
<sequence>MPVTQAQADALAHEWIEAWNRHDIDAVLVHYSDDVIFTSPFAVQFAGKEDGTVHGKKELRAYWEKALAAHTNLHFTLHSALPGVSSVVIYYKSSVRDLTAAETMVLDSDGKVTRVLCHYS</sequence>
<dbReference type="InterPro" id="IPR037401">
    <property type="entry name" value="SnoaL-like"/>
</dbReference>
<dbReference type="InterPro" id="IPR032710">
    <property type="entry name" value="NTF2-like_dom_sf"/>
</dbReference>
<dbReference type="Gene3D" id="3.10.450.50">
    <property type="match status" value="1"/>
</dbReference>
<protein>
    <recommendedName>
        <fullName evidence="1">SnoaL-like domain-containing protein</fullName>
    </recommendedName>
</protein>
<dbReference type="EMBL" id="DF237534">
    <property type="protein sequence ID" value="GAQ89979.1"/>
    <property type="molecule type" value="Genomic_DNA"/>
</dbReference>
<dbReference type="SUPFAM" id="SSF54427">
    <property type="entry name" value="NTF2-like"/>
    <property type="match status" value="1"/>
</dbReference>
<dbReference type="AlphaFoldDB" id="A0A1Y1IKP2"/>
<dbReference type="OMA" id="EGHGTYL"/>
<feature type="domain" description="SnoaL-like" evidence="1">
    <location>
        <begin position="13"/>
        <end position="95"/>
    </location>
</feature>
<reference evidence="2 3" key="1">
    <citation type="journal article" date="2014" name="Nat. Commun.">
        <title>Klebsormidium flaccidum genome reveals primary factors for plant terrestrial adaptation.</title>
        <authorList>
            <person name="Hori K."/>
            <person name="Maruyama F."/>
            <person name="Fujisawa T."/>
            <person name="Togashi T."/>
            <person name="Yamamoto N."/>
            <person name="Seo M."/>
            <person name="Sato S."/>
            <person name="Yamada T."/>
            <person name="Mori H."/>
            <person name="Tajima N."/>
            <person name="Moriyama T."/>
            <person name="Ikeuchi M."/>
            <person name="Watanabe M."/>
            <person name="Wada H."/>
            <person name="Kobayashi K."/>
            <person name="Saito M."/>
            <person name="Masuda T."/>
            <person name="Sasaki-Sekimoto Y."/>
            <person name="Mashiguchi K."/>
            <person name="Awai K."/>
            <person name="Shimojima M."/>
            <person name="Masuda S."/>
            <person name="Iwai M."/>
            <person name="Nobusawa T."/>
            <person name="Narise T."/>
            <person name="Kondo S."/>
            <person name="Saito H."/>
            <person name="Sato R."/>
            <person name="Murakawa M."/>
            <person name="Ihara Y."/>
            <person name="Oshima-Yamada Y."/>
            <person name="Ohtaka K."/>
            <person name="Satoh M."/>
            <person name="Sonobe K."/>
            <person name="Ishii M."/>
            <person name="Ohtani R."/>
            <person name="Kanamori-Sato M."/>
            <person name="Honoki R."/>
            <person name="Miyazaki D."/>
            <person name="Mochizuki H."/>
            <person name="Umetsu J."/>
            <person name="Higashi K."/>
            <person name="Shibata D."/>
            <person name="Kamiya Y."/>
            <person name="Sato N."/>
            <person name="Nakamura Y."/>
            <person name="Tabata S."/>
            <person name="Ida S."/>
            <person name="Kurokawa K."/>
            <person name="Ohta H."/>
        </authorList>
    </citation>
    <scope>NUCLEOTIDE SEQUENCE [LARGE SCALE GENOMIC DNA]</scope>
    <source>
        <strain evidence="2 3">NIES-2285</strain>
    </source>
</reference>
<dbReference type="Pfam" id="PF12680">
    <property type="entry name" value="SnoaL_2"/>
    <property type="match status" value="1"/>
</dbReference>
<accession>A0A1Y1IKP2</accession>
<evidence type="ECO:0000313" key="3">
    <source>
        <dbReference type="Proteomes" id="UP000054558"/>
    </source>
</evidence>
<dbReference type="OrthoDB" id="535786at2759"/>
<name>A0A1Y1IKP2_KLENI</name>
<gene>
    <name evidence="2" type="ORF">KFL_005850030</name>
</gene>